<comment type="caution">
    <text evidence="2">The sequence shown here is derived from an EMBL/GenBank/DDBJ whole genome shotgun (WGS) entry which is preliminary data.</text>
</comment>
<dbReference type="PANTHER" id="PTHR13369:SF3">
    <property type="entry name" value="METHYLTRANSFERASE DOMAIN-CONTAINING PROTEIN"/>
    <property type="match status" value="1"/>
</dbReference>
<reference evidence="2" key="1">
    <citation type="submission" date="2020-10" db="EMBL/GenBank/DDBJ databases">
        <authorList>
            <person name="Gilroy R."/>
        </authorList>
    </citation>
    <scope>NUCLEOTIDE SEQUENCE</scope>
    <source>
        <strain evidence="2">ChiHjej12B11-7776</strain>
    </source>
</reference>
<feature type="domain" description="Methyltransferase" evidence="1">
    <location>
        <begin position="139"/>
        <end position="273"/>
    </location>
</feature>
<dbReference type="GO" id="GO:0005737">
    <property type="term" value="C:cytoplasm"/>
    <property type="evidence" value="ECO:0007669"/>
    <property type="project" value="TreeGrafter"/>
</dbReference>
<organism evidence="2 3">
    <name type="scientific">Candidatus Fimimonas merdipullorum</name>
    <dbReference type="NCBI Taxonomy" id="2840822"/>
    <lineage>
        <taxon>Bacteria</taxon>
        <taxon>Pseudomonadati</taxon>
        <taxon>Myxococcota</taxon>
        <taxon>Myxococcia</taxon>
        <taxon>Myxococcales</taxon>
        <taxon>Cystobacterineae</taxon>
        <taxon>Myxococcaceae</taxon>
        <taxon>Myxococcaceae incertae sedis</taxon>
        <taxon>Candidatus Fimimonas</taxon>
    </lineage>
</organism>
<accession>A0A9D1MXH4</accession>
<name>A0A9D1MXH4_9BACT</name>
<dbReference type="InterPro" id="IPR029063">
    <property type="entry name" value="SAM-dependent_MTases_sf"/>
</dbReference>
<dbReference type="AlphaFoldDB" id="A0A9D1MXH4"/>
<dbReference type="PANTHER" id="PTHR13369">
    <property type="match status" value="1"/>
</dbReference>
<dbReference type="GO" id="GO:0008168">
    <property type="term" value="F:methyltransferase activity"/>
    <property type="evidence" value="ECO:0007669"/>
    <property type="project" value="UniProtKB-KW"/>
</dbReference>
<keyword evidence="2" id="KW-0489">Methyltransferase</keyword>
<dbReference type="InterPro" id="IPR025714">
    <property type="entry name" value="Methyltranfer_dom"/>
</dbReference>
<dbReference type="GO" id="GO:0032259">
    <property type="term" value="P:methylation"/>
    <property type="evidence" value="ECO:0007669"/>
    <property type="project" value="UniProtKB-KW"/>
</dbReference>
<gene>
    <name evidence="2" type="ORF">IAC72_03660</name>
</gene>
<protein>
    <submittedName>
        <fullName evidence="2">SAM-dependent methyltransferase</fullName>
    </submittedName>
</protein>
<dbReference type="Proteomes" id="UP000886852">
    <property type="component" value="Unassembled WGS sequence"/>
</dbReference>
<evidence type="ECO:0000313" key="2">
    <source>
        <dbReference type="EMBL" id="HIU91086.1"/>
    </source>
</evidence>
<dbReference type="CDD" id="cd02440">
    <property type="entry name" value="AdoMet_MTases"/>
    <property type="match status" value="1"/>
</dbReference>
<evidence type="ECO:0000313" key="3">
    <source>
        <dbReference type="Proteomes" id="UP000886852"/>
    </source>
</evidence>
<dbReference type="EMBL" id="DVOC01000064">
    <property type="protein sequence ID" value="HIU91086.1"/>
    <property type="molecule type" value="Genomic_DNA"/>
</dbReference>
<reference evidence="2" key="2">
    <citation type="journal article" date="2021" name="PeerJ">
        <title>Extensive microbial diversity within the chicken gut microbiome revealed by metagenomics and culture.</title>
        <authorList>
            <person name="Gilroy R."/>
            <person name="Ravi A."/>
            <person name="Getino M."/>
            <person name="Pursley I."/>
            <person name="Horton D.L."/>
            <person name="Alikhan N.F."/>
            <person name="Baker D."/>
            <person name="Gharbi K."/>
            <person name="Hall N."/>
            <person name="Watson M."/>
            <person name="Adriaenssens E.M."/>
            <person name="Foster-Nyarko E."/>
            <person name="Jarju S."/>
            <person name="Secka A."/>
            <person name="Antonio M."/>
            <person name="Oren A."/>
            <person name="Chaudhuri R.R."/>
            <person name="La Ragione R."/>
            <person name="Hildebrand F."/>
            <person name="Pallen M.J."/>
        </authorList>
    </citation>
    <scope>NUCLEOTIDE SEQUENCE</scope>
    <source>
        <strain evidence="2">ChiHjej12B11-7776</strain>
    </source>
</reference>
<proteinExistence type="predicted"/>
<evidence type="ECO:0000259" key="1">
    <source>
        <dbReference type="Pfam" id="PF13679"/>
    </source>
</evidence>
<sequence length="310" mass="35497">MTFQEEASRRRDILKIVCSSPKGAKWRKITLIPTGQAYFAEMLTDTQAFHKVISFEEMTLWAEDVVGKYRQIALFCKEETVTYLFSKNKFKRLSHAEENKEQSAQRKKKYILDEGSDIPAFVDLGVFTKDFKVVRSMYDKFRQVNRFIETVDDLFKDGVPKKLTVADFGCGKSYLTFFLYHYLTNVRKIDAEIVGYDLKEDVVAKCNDIAVKYGYGKLHFVAADVSRGEFSMKPDMVVSLHACDTATDYAIHYAVTSGAKYLLSVPCCQHEVNLSIRNGGEMDFLLRYGLIKERTSALITDSIRAMLLED</sequence>
<dbReference type="SUPFAM" id="SSF53335">
    <property type="entry name" value="S-adenosyl-L-methionine-dependent methyltransferases"/>
    <property type="match status" value="1"/>
</dbReference>
<keyword evidence="2" id="KW-0808">Transferase</keyword>
<dbReference type="Gene3D" id="3.40.50.150">
    <property type="entry name" value="Vaccinia Virus protein VP39"/>
    <property type="match status" value="1"/>
</dbReference>
<dbReference type="Pfam" id="PF13679">
    <property type="entry name" value="Methyltransf_32"/>
    <property type="match status" value="1"/>
</dbReference>